<accession>L7CCL8</accession>
<sequence length="73" mass="8170">MFRSREPSEQVFQITDPAERMRPQSDLLFVDSGVGVLDSLLHRDQFGSKICPSDIGPLVQKKCLGEGWLAEAH</sequence>
<evidence type="ECO:0000313" key="1">
    <source>
        <dbReference type="EMBL" id="ELP31575.1"/>
    </source>
</evidence>
<name>L7CCL8_RHOBT</name>
<gene>
    <name evidence="1" type="ORF">RBSWK_04486</name>
</gene>
<organism evidence="1 2">
    <name type="scientific">Rhodopirellula baltica SWK14</name>
    <dbReference type="NCBI Taxonomy" id="993516"/>
    <lineage>
        <taxon>Bacteria</taxon>
        <taxon>Pseudomonadati</taxon>
        <taxon>Planctomycetota</taxon>
        <taxon>Planctomycetia</taxon>
        <taxon>Pirellulales</taxon>
        <taxon>Pirellulaceae</taxon>
        <taxon>Rhodopirellula</taxon>
    </lineage>
</organism>
<protein>
    <submittedName>
        <fullName evidence="1">Uncharacterized protein</fullName>
    </submittedName>
</protein>
<dbReference type="Proteomes" id="UP000010959">
    <property type="component" value="Unassembled WGS sequence"/>
</dbReference>
<reference evidence="1 2" key="1">
    <citation type="journal article" date="2013" name="Mar. Genomics">
        <title>Expression of sulfatases in Rhodopirellula baltica and the diversity of sulfatases in the genus Rhodopirellula.</title>
        <authorList>
            <person name="Wegner C.E."/>
            <person name="Richter-Heitmann T."/>
            <person name="Klindworth A."/>
            <person name="Klockow C."/>
            <person name="Richter M."/>
            <person name="Achstetter T."/>
            <person name="Glockner F.O."/>
            <person name="Harder J."/>
        </authorList>
    </citation>
    <scope>NUCLEOTIDE SEQUENCE [LARGE SCALE GENOMIC DNA]</scope>
    <source>
        <strain evidence="1 2">SWK14</strain>
    </source>
</reference>
<comment type="caution">
    <text evidence="1">The sequence shown here is derived from an EMBL/GenBank/DDBJ whole genome shotgun (WGS) entry which is preliminary data.</text>
</comment>
<proteinExistence type="predicted"/>
<dbReference type="EMBL" id="AMWG01000120">
    <property type="protein sequence ID" value="ELP31575.1"/>
    <property type="molecule type" value="Genomic_DNA"/>
</dbReference>
<dbReference type="AlphaFoldDB" id="L7CCL8"/>
<evidence type="ECO:0000313" key="2">
    <source>
        <dbReference type="Proteomes" id="UP000010959"/>
    </source>
</evidence>